<organism evidence="7 8">
    <name type="scientific">Aquabacterium olei</name>
    <dbReference type="NCBI Taxonomy" id="1296669"/>
    <lineage>
        <taxon>Bacteria</taxon>
        <taxon>Pseudomonadati</taxon>
        <taxon>Pseudomonadota</taxon>
        <taxon>Betaproteobacteria</taxon>
        <taxon>Burkholderiales</taxon>
        <taxon>Aquabacterium</taxon>
    </lineage>
</organism>
<keyword evidence="3 6" id="KW-0812">Transmembrane</keyword>
<comment type="subcellular location">
    <subcellularLocation>
        <location evidence="1">Cell membrane</location>
        <topology evidence="1">Multi-pass membrane protein</topology>
    </subcellularLocation>
</comment>
<name>A0A2U8FVB4_9BURK</name>
<feature type="transmembrane region" description="Helical" evidence="6">
    <location>
        <begin position="301"/>
        <end position="318"/>
    </location>
</feature>
<evidence type="ECO:0008006" key="9">
    <source>
        <dbReference type="Google" id="ProtNLM"/>
    </source>
</evidence>
<dbReference type="PANTHER" id="PTHR39087:SF2">
    <property type="entry name" value="UPF0104 MEMBRANE PROTEIN MJ1595"/>
    <property type="match status" value="1"/>
</dbReference>
<dbReference type="KEGG" id="aon:DEH84_01090"/>
<evidence type="ECO:0000256" key="3">
    <source>
        <dbReference type="ARBA" id="ARBA00022692"/>
    </source>
</evidence>
<dbReference type="Proteomes" id="UP000244892">
    <property type="component" value="Chromosome"/>
</dbReference>
<feature type="transmembrane region" description="Helical" evidence="6">
    <location>
        <begin position="220"/>
        <end position="241"/>
    </location>
</feature>
<evidence type="ECO:0000256" key="1">
    <source>
        <dbReference type="ARBA" id="ARBA00004651"/>
    </source>
</evidence>
<dbReference type="InterPro" id="IPR022791">
    <property type="entry name" value="L-PG_synthase/AglD"/>
</dbReference>
<dbReference type="RefSeq" id="WP_109038134.1">
    <property type="nucleotide sequence ID" value="NZ_CP029210.1"/>
</dbReference>
<accession>A0A2U8FVB4</accession>
<evidence type="ECO:0000256" key="5">
    <source>
        <dbReference type="ARBA" id="ARBA00023136"/>
    </source>
</evidence>
<dbReference type="PANTHER" id="PTHR39087">
    <property type="entry name" value="UPF0104 MEMBRANE PROTEIN MJ1595"/>
    <property type="match status" value="1"/>
</dbReference>
<feature type="transmembrane region" description="Helical" evidence="6">
    <location>
        <begin position="272"/>
        <end position="295"/>
    </location>
</feature>
<reference evidence="7 8" key="1">
    <citation type="submission" date="2018-05" db="EMBL/GenBank/DDBJ databases">
        <title>complete genome sequence of Aquabacterium olei NBRC 110486.</title>
        <authorList>
            <person name="Tang B."/>
            <person name="Chang J."/>
            <person name="Zhang L."/>
            <person name="Yang H."/>
        </authorList>
    </citation>
    <scope>NUCLEOTIDE SEQUENCE [LARGE SCALE GENOMIC DNA]</scope>
    <source>
        <strain evidence="7 8">NBRC 110486</strain>
    </source>
</reference>
<keyword evidence="8" id="KW-1185">Reference proteome</keyword>
<evidence type="ECO:0000256" key="6">
    <source>
        <dbReference type="SAM" id="Phobius"/>
    </source>
</evidence>
<feature type="transmembrane region" description="Helical" evidence="6">
    <location>
        <begin position="247"/>
        <end position="265"/>
    </location>
</feature>
<gene>
    <name evidence="7" type="ORF">DEH84_01090</name>
</gene>
<feature type="transmembrane region" description="Helical" evidence="6">
    <location>
        <begin position="178"/>
        <end position="200"/>
    </location>
</feature>
<dbReference type="AlphaFoldDB" id="A0A2U8FVB4"/>
<feature type="transmembrane region" description="Helical" evidence="6">
    <location>
        <begin position="145"/>
        <end position="166"/>
    </location>
</feature>
<evidence type="ECO:0000313" key="8">
    <source>
        <dbReference type="Proteomes" id="UP000244892"/>
    </source>
</evidence>
<sequence>MAARRPAASPPAEPQADTAQRGWWPRLRPWLFGAFALLVGTLLVRQARDLDWHEVWTAVRRLQPSTLAMAAGLTVLSHLIYSQYDLVGRHQLGLALPPRRMMTVTAVSYAFNLNLGSLIGGFAFRYRLYARLGLSPAEVTQVLGLSMLTNWLGWAVVAGTCFLLGLVRPPPSWGVAPVALQALGGALCVVAVAYLIACIAARKRTWQVRGHELTLPRTRVALIQFGLSIGNWMVIGAVLYTLMPAGVAYPVVLGALMVSAIAGVITHIPAGLGVIEAVCLALLGGQVGHGTLLASLLAYRAVYYLAPLALAIAAYLRLEAVATPAAARDTSG</sequence>
<evidence type="ECO:0000256" key="2">
    <source>
        <dbReference type="ARBA" id="ARBA00022475"/>
    </source>
</evidence>
<keyword evidence="2" id="KW-1003">Cell membrane</keyword>
<keyword evidence="5 6" id="KW-0472">Membrane</keyword>
<evidence type="ECO:0000313" key="7">
    <source>
        <dbReference type="EMBL" id="AWI55015.1"/>
    </source>
</evidence>
<keyword evidence="4 6" id="KW-1133">Transmembrane helix</keyword>
<protein>
    <recommendedName>
        <fullName evidence="9">Lysylphosphatidylglycerol synthetase family protein</fullName>
    </recommendedName>
</protein>
<dbReference type="Pfam" id="PF03706">
    <property type="entry name" value="LPG_synthase_TM"/>
    <property type="match status" value="1"/>
</dbReference>
<evidence type="ECO:0000256" key="4">
    <source>
        <dbReference type="ARBA" id="ARBA00022989"/>
    </source>
</evidence>
<dbReference type="OrthoDB" id="5998304at2"/>
<feature type="transmembrane region" description="Helical" evidence="6">
    <location>
        <begin position="104"/>
        <end position="124"/>
    </location>
</feature>
<feature type="transmembrane region" description="Helical" evidence="6">
    <location>
        <begin position="65"/>
        <end position="84"/>
    </location>
</feature>
<dbReference type="GO" id="GO:0005886">
    <property type="term" value="C:plasma membrane"/>
    <property type="evidence" value="ECO:0007669"/>
    <property type="project" value="UniProtKB-SubCell"/>
</dbReference>
<feature type="transmembrane region" description="Helical" evidence="6">
    <location>
        <begin position="27"/>
        <end position="44"/>
    </location>
</feature>
<proteinExistence type="predicted"/>
<dbReference type="EMBL" id="CP029210">
    <property type="protein sequence ID" value="AWI55015.1"/>
    <property type="molecule type" value="Genomic_DNA"/>
</dbReference>